<dbReference type="OMA" id="DWPIAKI"/>
<dbReference type="GeneID" id="11469768"/>
<keyword evidence="6 9" id="KW-0378">Hydrolase</keyword>
<keyword evidence="11" id="KW-1185">Reference proteome</keyword>
<evidence type="ECO:0000313" key="10">
    <source>
        <dbReference type="EMBL" id="AET41219.1"/>
    </source>
</evidence>
<dbReference type="FunCoup" id="G8JWK4">
    <property type="interactions" value="212"/>
</dbReference>
<comment type="cofactor">
    <cofactor evidence="1">
        <name>Zn(2+)</name>
        <dbReference type="ChEBI" id="CHEBI:29105"/>
    </cofactor>
</comment>
<dbReference type="Proteomes" id="UP000006790">
    <property type="component" value="Chromosome 7"/>
</dbReference>
<dbReference type="eggNOG" id="KOG2596">
    <property type="taxonomic scope" value="Eukaryota"/>
</dbReference>
<evidence type="ECO:0000256" key="9">
    <source>
        <dbReference type="RuleBase" id="RU004386"/>
    </source>
</evidence>
<dbReference type="SUPFAM" id="SSF101821">
    <property type="entry name" value="Aminopeptidase/glucanase lid domain"/>
    <property type="match status" value="1"/>
</dbReference>
<dbReference type="RefSeq" id="XP_003648036.1">
    <property type="nucleotide sequence ID" value="XM_003647988.1"/>
</dbReference>
<dbReference type="KEGG" id="erc:Ecym_7393"/>
<keyword evidence="4 9" id="KW-0645">Protease</keyword>
<dbReference type="FunFam" id="2.30.250.10:FF:000001">
    <property type="entry name" value="Aspartyl aminopeptidase 1"/>
    <property type="match status" value="1"/>
</dbReference>
<dbReference type="PANTHER" id="PTHR28570">
    <property type="entry name" value="ASPARTYL AMINOPEPTIDASE"/>
    <property type="match status" value="1"/>
</dbReference>
<gene>
    <name evidence="10" type="ordered locus">Ecym_7393</name>
</gene>
<dbReference type="GO" id="GO:0070006">
    <property type="term" value="F:metalloaminopeptidase activity"/>
    <property type="evidence" value="ECO:0007669"/>
    <property type="project" value="EnsemblFungi"/>
</dbReference>
<name>G8JWK4_ERECY</name>
<dbReference type="GO" id="GO:0006508">
    <property type="term" value="P:proteolysis"/>
    <property type="evidence" value="ECO:0007669"/>
    <property type="project" value="UniProtKB-KW"/>
</dbReference>
<sequence>MSDINEQVLATQEALKMIQKSLVQMHMGQANAGVQTSYDEDQKKIFEKHQMTSYSNNRHYVSLAEEYLDFTYKSPTVYHIVDYFSKELDRAGFTYLNEKAVWPKLRSGKYYTIRNGGTLAAFILGEHWDVSKGVGIIASHVDSLTAKLKPASKKSTVNGYELLGVAPYGGALGNVWFDRDLGIGGRVLVKDLNTGKVEARLVDSTPHPIARIPTLAPHFGEPSVGPFDLENQAVPVIGFVAGGEYGGCESANSYDVLDEQKSPLYGKHSIHLLRYIAELADVKVSQLIQLELELFDVQHGTFGGLKKEFIFAPRVDDVICSFSAIHSLIGFASEANLHDDFFNAVVLFDNEEIGSLSRQGAKGGLLSSVVERVISNLHQQPSLSRTAFANSLILSSDVTHLFNPNFPEVYLEHHSPLPNVGPTIHLDPNGHMATGPVGTCILEELAAINDDKLQYFQCKNNSRSGSTIGPSIAAQTGARTIDIGIPQLSMHSTRAVVGSRDIGLAVKFFRGFFRNWRRTYDQFGDL</sequence>
<keyword evidence="8 9" id="KW-0482">Metalloprotease</keyword>
<keyword evidence="7 9" id="KW-0862">Zinc</keyword>
<proteinExistence type="inferred from homology"/>
<evidence type="ECO:0000256" key="5">
    <source>
        <dbReference type="ARBA" id="ARBA00022723"/>
    </source>
</evidence>
<protein>
    <submittedName>
        <fullName evidence="10">Uncharacterized protein</fullName>
    </submittedName>
</protein>
<dbReference type="GO" id="GO:0000324">
    <property type="term" value="C:fungal-type vacuole"/>
    <property type="evidence" value="ECO:0007669"/>
    <property type="project" value="EnsemblFungi"/>
</dbReference>
<dbReference type="AlphaFoldDB" id="G8JWK4"/>
<organism evidence="10 11">
    <name type="scientific">Eremothecium cymbalariae (strain CBS 270.75 / DBVPG 7215 / KCTC 17166 / NRRL Y-17582)</name>
    <name type="common">Yeast</name>
    <dbReference type="NCBI Taxonomy" id="931890"/>
    <lineage>
        <taxon>Eukaryota</taxon>
        <taxon>Fungi</taxon>
        <taxon>Dikarya</taxon>
        <taxon>Ascomycota</taxon>
        <taxon>Saccharomycotina</taxon>
        <taxon>Saccharomycetes</taxon>
        <taxon>Saccharomycetales</taxon>
        <taxon>Saccharomycetaceae</taxon>
        <taxon>Eremothecium</taxon>
    </lineage>
</organism>
<dbReference type="PRINTS" id="PR00932">
    <property type="entry name" value="AMINO1PTASE"/>
</dbReference>
<dbReference type="GO" id="GO:0034270">
    <property type="term" value="C:Cvt complex"/>
    <property type="evidence" value="ECO:0007669"/>
    <property type="project" value="EnsemblFungi"/>
</dbReference>
<dbReference type="CDD" id="cd05658">
    <property type="entry name" value="M18_DAP"/>
    <property type="match status" value="1"/>
</dbReference>
<dbReference type="HOGENOM" id="CLU_019532_3_0_1"/>
<evidence type="ECO:0000256" key="1">
    <source>
        <dbReference type="ARBA" id="ARBA00001947"/>
    </source>
</evidence>
<evidence type="ECO:0000256" key="4">
    <source>
        <dbReference type="ARBA" id="ARBA00022670"/>
    </source>
</evidence>
<evidence type="ECO:0000256" key="6">
    <source>
        <dbReference type="ARBA" id="ARBA00022801"/>
    </source>
</evidence>
<evidence type="ECO:0000256" key="3">
    <source>
        <dbReference type="ARBA" id="ARBA00022438"/>
    </source>
</evidence>
<dbReference type="PANTHER" id="PTHR28570:SF4">
    <property type="entry name" value="VACUOLAR AMINOPEPTIDASE 1"/>
    <property type="match status" value="1"/>
</dbReference>
<keyword evidence="3 9" id="KW-0031">Aminopeptidase</keyword>
<accession>G8JWK4</accession>
<comment type="similarity">
    <text evidence="2 9">Belongs to the peptidase M18 family.</text>
</comment>
<dbReference type="GO" id="GO:0042802">
    <property type="term" value="F:identical protein binding"/>
    <property type="evidence" value="ECO:0007669"/>
    <property type="project" value="EnsemblFungi"/>
</dbReference>
<evidence type="ECO:0000256" key="8">
    <source>
        <dbReference type="ARBA" id="ARBA00023049"/>
    </source>
</evidence>
<evidence type="ECO:0000256" key="7">
    <source>
        <dbReference type="ARBA" id="ARBA00022833"/>
    </source>
</evidence>
<dbReference type="GO" id="GO:0032258">
    <property type="term" value="P:cytoplasm to vacuole targeting by the Cvt pathway"/>
    <property type="evidence" value="ECO:0007669"/>
    <property type="project" value="EnsemblFungi"/>
</dbReference>
<dbReference type="InParanoid" id="G8JWK4"/>
<dbReference type="OrthoDB" id="9880441at2759"/>
<dbReference type="STRING" id="931890.G8JWK4"/>
<dbReference type="InterPro" id="IPR023358">
    <property type="entry name" value="Peptidase_M18_dom2"/>
</dbReference>
<keyword evidence="5 9" id="KW-0479">Metal-binding</keyword>
<dbReference type="GO" id="GO:0008270">
    <property type="term" value="F:zinc ion binding"/>
    <property type="evidence" value="ECO:0007669"/>
    <property type="project" value="InterPro"/>
</dbReference>
<dbReference type="EMBL" id="CP002503">
    <property type="protein sequence ID" value="AET41219.1"/>
    <property type="molecule type" value="Genomic_DNA"/>
</dbReference>
<dbReference type="MEROPS" id="M18.001"/>
<dbReference type="InterPro" id="IPR001948">
    <property type="entry name" value="Peptidase_M18"/>
</dbReference>
<dbReference type="Gene3D" id="3.40.630.10">
    <property type="entry name" value="Zn peptidases"/>
    <property type="match status" value="1"/>
</dbReference>
<dbReference type="SUPFAM" id="SSF53187">
    <property type="entry name" value="Zn-dependent exopeptidases"/>
    <property type="match status" value="1"/>
</dbReference>
<dbReference type="Gene3D" id="2.30.250.10">
    <property type="entry name" value="Aminopeptidase i, Domain 2"/>
    <property type="match status" value="1"/>
</dbReference>
<reference evidence="11" key="1">
    <citation type="journal article" date="2012" name="G3 (Bethesda)">
        <title>Pichia sorbitophila, an interspecies yeast hybrid reveals early steps of genome resolution following polyploidization.</title>
        <authorList>
            <person name="Leh Louis V."/>
            <person name="Despons L."/>
            <person name="Friedrich A."/>
            <person name="Martin T."/>
            <person name="Durrens P."/>
            <person name="Casaregola S."/>
            <person name="Neuveglise C."/>
            <person name="Fairhead C."/>
            <person name="Marck C."/>
            <person name="Cruz J.A."/>
            <person name="Straub M.L."/>
            <person name="Kugler V."/>
            <person name="Sacerdot C."/>
            <person name="Uzunov Z."/>
            <person name="Thierry A."/>
            <person name="Weiss S."/>
            <person name="Bleykasten C."/>
            <person name="De Montigny J."/>
            <person name="Jacques N."/>
            <person name="Jung P."/>
            <person name="Lemaire M."/>
            <person name="Mallet S."/>
            <person name="Morel G."/>
            <person name="Richard G.F."/>
            <person name="Sarkar A."/>
            <person name="Savel G."/>
            <person name="Schacherer J."/>
            <person name="Seret M.L."/>
            <person name="Talla E."/>
            <person name="Samson G."/>
            <person name="Jubin C."/>
            <person name="Poulain J."/>
            <person name="Vacherie B."/>
            <person name="Barbe V."/>
            <person name="Pelletier E."/>
            <person name="Sherman D.J."/>
            <person name="Westhof E."/>
            <person name="Weissenbach J."/>
            <person name="Baret P.V."/>
            <person name="Wincker P."/>
            <person name="Gaillardin C."/>
            <person name="Dujon B."/>
            <person name="Souciet J.L."/>
        </authorList>
    </citation>
    <scope>NUCLEOTIDE SEQUENCE [LARGE SCALE GENOMIC DNA]</scope>
    <source>
        <strain evidence="11">CBS 270.75 / DBVPG 7215 / KCTC 17166 / NRRL Y-17582</strain>
    </source>
</reference>
<dbReference type="Pfam" id="PF02127">
    <property type="entry name" value="Peptidase_M18"/>
    <property type="match status" value="1"/>
</dbReference>
<evidence type="ECO:0000256" key="2">
    <source>
        <dbReference type="ARBA" id="ARBA00008290"/>
    </source>
</evidence>
<evidence type="ECO:0000313" key="11">
    <source>
        <dbReference type="Proteomes" id="UP000006790"/>
    </source>
</evidence>